<dbReference type="AlphaFoldDB" id="A0A4C1VET3"/>
<comment type="caution">
    <text evidence="1">The sequence shown here is derived from an EMBL/GenBank/DDBJ whole genome shotgun (WGS) entry which is preliminary data.</text>
</comment>
<dbReference type="EMBL" id="BGZK01000336">
    <property type="protein sequence ID" value="GBP37628.1"/>
    <property type="molecule type" value="Genomic_DNA"/>
</dbReference>
<dbReference type="Proteomes" id="UP000299102">
    <property type="component" value="Unassembled WGS sequence"/>
</dbReference>
<name>A0A4C1VET3_EUMVA</name>
<sequence length="95" mass="10512">MMVVDLTVVKETAFGARSGPRRGTYGSSSYVCHVTHGCTCYNRHIAGRGDALNSEVGRLQTVFLPNTELDRHEFVLAREKGVIAAPAHNREQFIH</sequence>
<reference evidence="1 2" key="1">
    <citation type="journal article" date="2019" name="Commun. Biol.">
        <title>The bagworm genome reveals a unique fibroin gene that provides high tensile strength.</title>
        <authorList>
            <person name="Kono N."/>
            <person name="Nakamura H."/>
            <person name="Ohtoshi R."/>
            <person name="Tomita M."/>
            <person name="Numata K."/>
            <person name="Arakawa K."/>
        </authorList>
    </citation>
    <scope>NUCLEOTIDE SEQUENCE [LARGE SCALE GENOMIC DNA]</scope>
</reference>
<accession>A0A4C1VET3</accession>
<gene>
    <name evidence="1" type="ORF">EVAR_34665_1</name>
</gene>
<proteinExistence type="predicted"/>
<keyword evidence="2" id="KW-1185">Reference proteome</keyword>
<organism evidence="1 2">
    <name type="scientific">Eumeta variegata</name>
    <name type="common">Bagworm moth</name>
    <name type="synonym">Eumeta japonica</name>
    <dbReference type="NCBI Taxonomy" id="151549"/>
    <lineage>
        <taxon>Eukaryota</taxon>
        <taxon>Metazoa</taxon>
        <taxon>Ecdysozoa</taxon>
        <taxon>Arthropoda</taxon>
        <taxon>Hexapoda</taxon>
        <taxon>Insecta</taxon>
        <taxon>Pterygota</taxon>
        <taxon>Neoptera</taxon>
        <taxon>Endopterygota</taxon>
        <taxon>Lepidoptera</taxon>
        <taxon>Glossata</taxon>
        <taxon>Ditrysia</taxon>
        <taxon>Tineoidea</taxon>
        <taxon>Psychidae</taxon>
        <taxon>Oiketicinae</taxon>
        <taxon>Eumeta</taxon>
    </lineage>
</organism>
<protein>
    <submittedName>
        <fullName evidence="1">Uncharacterized protein</fullName>
    </submittedName>
</protein>
<evidence type="ECO:0000313" key="1">
    <source>
        <dbReference type="EMBL" id="GBP37628.1"/>
    </source>
</evidence>
<evidence type="ECO:0000313" key="2">
    <source>
        <dbReference type="Proteomes" id="UP000299102"/>
    </source>
</evidence>